<reference evidence="2" key="1">
    <citation type="submission" date="2021-03" db="EMBL/GenBank/DDBJ databases">
        <title>Whole genome sequence of Streptomyces bomunensis MMS17-BM035.</title>
        <authorList>
            <person name="Lee J.H."/>
        </authorList>
    </citation>
    <scope>NUCLEOTIDE SEQUENCE</scope>
    <source>
        <strain evidence="2">MMS17-BM035</strain>
    </source>
</reference>
<dbReference type="EMBL" id="JAGIQL010000056">
    <property type="protein sequence ID" value="MBP0458961.1"/>
    <property type="molecule type" value="Genomic_DNA"/>
</dbReference>
<evidence type="ECO:0000256" key="1">
    <source>
        <dbReference type="ARBA" id="ARBA00006484"/>
    </source>
</evidence>
<comment type="caution">
    <text evidence="2">The sequence shown here is derived from an EMBL/GenBank/DDBJ whole genome shotgun (WGS) entry which is preliminary data.</text>
</comment>
<dbReference type="InterPro" id="IPR036291">
    <property type="entry name" value="NAD(P)-bd_dom_sf"/>
</dbReference>
<accession>A0A940RW63</accession>
<dbReference type="PANTHER" id="PTHR43976">
    <property type="entry name" value="SHORT CHAIN DEHYDROGENASE"/>
    <property type="match status" value="1"/>
</dbReference>
<evidence type="ECO:0000313" key="2">
    <source>
        <dbReference type="EMBL" id="MBP0458961.1"/>
    </source>
</evidence>
<proteinExistence type="inferred from homology"/>
<dbReference type="InterPro" id="IPR051911">
    <property type="entry name" value="SDR_oxidoreductase"/>
</dbReference>
<sequence>MSTVLITGAATGIGNLTAKALARAGHRVYATMRAPEGRNAPRAQELRDLATTEGADIRVVELDVTSQESADAAVREVTADGGELDVVIHNAGHLLVGYVEAFTAEEIAHLIDVNALGVQRLNRAVLPYLRGRGRGTLLYVGSTIPVTTPPFLGPYVVSKAAMDSLALVTSYEVSQLGIETVIVMPGAFTQGTDHFPKAGRASDTAVAEAYAALDPLVARNEAATESLFPPGTDADPVVVADEITRILALPYGERPFRSVVDLTDSNVEEASAAVTEARTDFVQRMGFGEVLQLRHA</sequence>
<dbReference type="PANTHER" id="PTHR43976:SF9">
    <property type="entry name" value="OXIDOREDUCTASE"/>
    <property type="match status" value="1"/>
</dbReference>
<dbReference type="PRINTS" id="PR00081">
    <property type="entry name" value="GDHRDH"/>
</dbReference>
<name>A0A940RW63_9ACTN</name>
<comment type="similarity">
    <text evidence="1">Belongs to the short-chain dehydrogenases/reductases (SDR) family.</text>
</comment>
<dbReference type="PROSITE" id="PS00061">
    <property type="entry name" value="ADH_SHORT"/>
    <property type="match status" value="1"/>
</dbReference>
<dbReference type="SUPFAM" id="SSF51735">
    <property type="entry name" value="NAD(P)-binding Rossmann-fold domains"/>
    <property type="match status" value="1"/>
</dbReference>
<keyword evidence="3" id="KW-1185">Reference proteome</keyword>
<dbReference type="Pfam" id="PF00106">
    <property type="entry name" value="adh_short"/>
    <property type="match status" value="1"/>
</dbReference>
<protein>
    <submittedName>
        <fullName evidence="2">SDR family NAD(P)-dependent oxidoreductase</fullName>
    </submittedName>
</protein>
<dbReference type="Proteomes" id="UP000670475">
    <property type="component" value="Unassembled WGS sequence"/>
</dbReference>
<organism evidence="2 3">
    <name type="scientific">Streptomyces montanisoli</name>
    <dbReference type="NCBI Taxonomy" id="2798581"/>
    <lineage>
        <taxon>Bacteria</taxon>
        <taxon>Bacillati</taxon>
        <taxon>Actinomycetota</taxon>
        <taxon>Actinomycetes</taxon>
        <taxon>Kitasatosporales</taxon>
        <taxon>Streptomycetaceae</taxon>
        <taxon>Streptomyces</taxon>
    </lineage>
</organism>
<dbReference type="AlphaFoldDB" id="A0A940RW63"/>
<dbReference type="InterPro" id="IPR002347">
    <property type="entry name" value="SDR_fam"/>
</dbReference>
<dbReference type="RefSeq" id="WP_209340705.1">
    <property type="nucleotide sequence ID" value="NZ_JAGIQL010000056.1"/>
</dbReference>
<gene>
    <name evidence="2" type="ORF">JFN87_15835</name>
</gene>
<dbReference type="Gene3D" id="3.40.50.720">
    <property type="entry name" value="NAD(P)-binding Rossmann-like Domain"/>
    <property type="match status" value="1"/>
</dbReference>
<evidence type="ECO:0000313" key="3">
    <source>
        <dbReference type="Proteomes" id="UP000670475"/>
    </source>
</evidence>
<dbReference type="InterPro" id="IPR020904">
    <property type="entry name" value="Sc_DH/Rdtase_CS"/>
</dbReference>